<feature type="signal peptide" evidence="1">
    <location>
        <begin position="1"/>
        <end position="35"/>
    </location>
</feature>
<evidence type="ECO:0000256" key="1">
    <source>
        <dbReference type="SAM" id="SignalP"/>
    </source>
</evidence>
<sequence>MIAARIRESVGAGKTRLVVAVAAAAFVAAASPASASTDDGFAAVTTPASADGVNCGAAFFIDYGPGAEGGGDNDDYVYIVDACGDSHGVKAWAWNGSKLLGSKYLGTGASTHTVWDPFPNVVPGELVGLKVCLVDGSNDQTPFQCGTASHRSVDG</sequence>
<proteinExistence type="predicted"/>
<name>A0A927RAH7_9ACTN</name>
<evidence type="ECO:0008006" key="4">
    <source>
        <dbReference type="Google" id="ProtNLM"/>
    </source>
</evidence>
<reference evidence="2" key="1">
    <citation type="submission" date="2020-10" db="EMBL/GenBank/DDBJ databases">
        <title>Sequencing the genomes of 1000 actinobacteria strains.</title>
        <authorList>
            <person name="Klenk H.-P."/>
        </authorList>
    </citation>
    <scope>NUCLEOTIDE SEQUENCE</scope>
    <source>
        <strain evidence="2">DSM 45354</strain>
    </source>
</reference>
<comment type="caution">
    <text evidence="2">The sequence shown here is derived from an EMBL/GenBank/DDBJ whole genome shotgun (WGS) entry which is preliminary data.</text>
</comment>
<organism evidence="2 3">
    <name type="scientific">Actinopolymorpha pittospori</name>
    <dbReference type="NCBI Taxonomy" id="648752"/>
    <lineage>
        <taxon>Bacteria</taxon>
        <taxon>Bacillati</taxon>
        <taxon>Actinomycetota</taxon>
        <taxon>Actinomycetes</taxon>
        <taxon>Propionibacteriales</taxon>
        <taxon>Actinopolymorphaceae</taxon>
        <taxon>Actinopolymorpha</taxon>
    </lineage>
</organism>
<dbReference type="Proteomes" id="UP000638648">
    <property type="component" value="Unassembled WGS sequence"/>
</dbReference>
<keyword evidence="3" id="KW-1185">Reference proteome</keyword>
<evidence type="ECO:0000313" key="3">
    <source>
        <dbReference type="Proteomes" id="UP000638648"/>
    </source>
</evidence>
<accession>A0A927RAH7</accession>
<evidence type="ECO:0000313" key="2">
    <source>
        <dbReference type="EMBL" id="MBE1609002.1"/>
    </source>
</evidence>
<keyword evidence="1" id="KW-0732">Signal</keyword>
<gene>
    <name evidence="2" type="ORF">HEB94_005850</name>
</gene>
<dbReference type="EMBL" id="JADBEM010000001">
    <property type="protein sequence ID" value="MBE1609002.1"/>
    <property type="molecule type" value="Genomic_DNA"/>
</dbReference>
<feature type="chain" id="PRO_5037279338" description="Secreted protein" evidence="1">
    <location>
        <begin position="36"/>
        <end position="155"/>
    </location>
</feature>
<dbReference type="AlphaFoldDB" id="A0A927RAH7"/>
<dbReference type="RefSeq" id="WP_192752663.1">
    <property type="nucleotide sequence ID" value="NZ_BAABJL010000273.1"/>
</dbReference>
<protein>
    <recommendedName>
        <fullName evidence="4">Secreted protein</fullName>
    </recommendedName>
</protein>